<dbReference type="InterPro" id="IPR023780">
    <property type="entry name" value="Chromo_domain"/>
</dbReference>
<dbReference type="Gene3D" id="2.40.50.40">
    <property type="match status" value="1"/>
</dbReference>
<dbReference type="InterPro" id="IPR040684">
    <property type="entry name" value="HMUDK_hel"/>
</dbReference>
<feature type="region of interest" description="Disordered" evidence="1">
    <location>
        <begin position="409"/>
        <end position="430"/>
    </location>
</feature>
<dbReference type="STRING" id="71717.A0A4Y7SKR9"/>
<dbReference type="InterPro" id="IPR000953">
    <property type="entry name" value="Chromo/chromo_shadow_dom"/>
</dbReference>
<dbReference type="SUPFAM" id="SSF54160">
    <property type="entry name" value="Chromo domain-like"/>
    <property type="match status" value="1"/>
</dbReference>
<dbReference type="Proteomes" id="UP000298030">
    <property type="component" value="Unassembled WGS sequence"/>
</dbReference>
<dbReference type="Pfam" id="PF18723">
    <property type="entry name" value="HMUDK_hel"/>
    <property type="match status" value="1"/>
</dbReference>
<keyword evidence="4" id="KW-1185">Reference proteome</keyword>
<evidence type="ECO:0000256" key="1">
    <source>
        <dbReference type="SAM" id="MobiDB-lite"/>
    </source>
</evidence>
<dbReference type="AlphaFoldDB" id="A0A4Y7SKR9"/>
<organism evidence="3 4">
    <name type="scientific">Coprinellus micaceus</name>
    <name type="common">Glistening ink-cap mushroom</name>
    <name type="synonym">Coprinus micaceus</name>
    <dbReference type="NCBI Taxonomy" id="71717"/>
    <lineage>
        <taxon>Eukaryota</taxon>
        <taxon>Fungi</taxon>
        <taxon>Dikarya</taxon>
        <taxon>Basidiomycota</taxon>
        <taxon>Agaricomycotina</taxon>
        <taxon>Agaricomycetes</taxon>
        <taxon>Agaricomycetidae</taxon>
        <taxon>Agaricales</taxon>
        <taxon>Agaricineae</taxon>
        <taxon>Psathyrellaceae</taxon>
        <taxon>Coprinellus</taxon>
    </lineage>
</organism>
<dbReference type="GO" id="GO:0006338">
    <property type="term" value="P:chromatin remodeling"/>
    <property type="evidence" value="ECO:0007669"/>
    <property type="project" value="UniProtKB-ARBA"/>
</dbReference>
<dbReference type="EMBL" id="QPFP01000091">
    <property type="protein sequence ID" value="TEB22497.1"/>
    <property type="molecule type" value="Genomic_DNA"/>
</dbReference>
<reference evidence="3 4" key="1">
    <citation type="journal article" date="2019" name="Nat. Ecol. Evol.">
        <title>Megaphylogeny resolves global patterns of mushroom evolution.</title>
        <authorList>
            <person name="Varga T."/>
            <person name="Krizsan K."/>
            <person name="Foldi C."/>
            <person name="Dima B."/>
            <person name="Sanchez-Garcia M."/>
            <person name="Sanchez-Ramirez S."/>
            <person name="Szollosi G.J."/>
            <person name="Szarkandi J.G."/>
            <person name="Papp V."/>
            <person name="Albert L."/>
            <person name="Andreopoulos W."/>
            <person name="Angelini C."/>
            <person name="Antonin V."/>
            <person name="Barry K.W."/>
            <person name="Bougher N.L."/>
            <person name="Buchanan P."/>
            <person name="Buyck B."/>
            <person name="Bense V."/>
            <person name="Catcheside P."/>
            <person name="Chovatia M."/>
            <person name="Cooper J."/>
            <person name="Damon W."/>
            <person name="Desjardin D."/>
            <person name="Finy P."/>
            <person name="Geml J."/>
            <person name="Haridas S."/>
            <person name="Hughes K."/>
            <person name="Justo A."/>
            <person name="Karasinski D."/>
            <person name="Kautmanova I."/>
            <person name="Kiss B."/>
            <person name="Kocsube S."/>
            <person name="Kotiranta H."/>
            <person name="LaButti K.M."/>
            <person name="Lechner B.E."/>
            <person name="Liimatainen K."/>
            <person name="Lipzen A."/>
            <person name="Lukacs Z."/>
            <person name="Mihaltcheva S."/>
            <person name="Morgado L.N."/>
            <person name="Niskanen T."/>
            <person name="Noordeloos M.E."/>
            <person name="Ohm R.A."/>
            <person name="Ortiz-Santana B."/>
            <person name="Ovrebo C."/>
            <person name="Racz N."/>
            <person name="Riley R."/>
            <person name="Savchenko A."/>
            <person name="Shiryaev A."/>
            <person name="Soop K."/>
            <person name="Spirin V."/>
            <person name="Szebenyi C."/>
            <person name="Tomsovsky M."/>
            <person name="Tulloss R.E."/>
            <person name="Uehling J."/>
            <person name="Grigoriev I.V."/>
            <person name="Vagvolgyi C."/>
            <person name="Papp T."/>
            <person name="Martin F.M."/>
            <person name="Miettinen O."/>
            <person name="Hibbett D.S."/>
            <person name="Nagy L.G."/>
        </authorList>
    </citation>
    <scope>NUCLEOTIDE SEQUENCE [LARGE SCALE GENOMIC DNA]</scope>
    <source>
        <strain evidence="3 4">FP101781</strain>
    </source>
</reference>
<accession>A0A4Y7SKR9</accession>
<dbReference type="OrthoDB" id="433924at2759"/>
<gene>
    <name evidence="3" type="ORF">FA13DRAFT_1641311</name>
</gene>
<dbReference type="Pfam" id="PF00385">
    <property type="entry name" value="Chromo"/>
    <property type="match status" value="1"/>
</dbReference>
<feature type="domain" description="Chromo" evidence="2">
    <location>
        <begin position="356"/>
        <end position="405"/>
    </location>
</feature>
<proteinExistence type="predicted"/>
<evidence type="ECO:0000313" key="3">
    <source>
        <dbReference type="EMBL" id="TEB22497.1"/>
    </source>
</evidence>
<dbReference type="InterPro" id="IPR016197">
    <property type="entry name" value="Chromo-like_dom_sf"/>
</dbReference>
<name>A0A4Y7SKR9_COPMI</name>
<sequence length="430" mass="49404">MSAASKVSLPSVTIKDIALKPTPVFDAFWYWVAERKAIDDRRRAGEPAPWTDDPILQNNYFCNPYRVLDKVCQYMIKQVIEKGSQKPEEVVFRILLFNTFTKIETWELLEERLGPLKWSTYDRQKYEEVLFDADTTLYTGAFIKPAPDFCCGKNFQNHLALIENMMENDIAFKLLGAPTMADVYEYLVAFPSMGEFNTYQLILNLSYSNILNFHPNDFVMAGIGSYSGLVKMFGAGMRSALAENKDFAIDVMRWLAETQDEHFNRLGITLSRLGPKKLPLGLADIEHSVCEVDKYARAAYPKVKGTSDRKHLKRKYDAFKTTTVYPAKPFLPKAWNHPARATPRIRPGKLYLEKRYEIRKIDGHRTNEEDTREFLVFWTGYSDKLAEWLPEYSLKQDAPLILNEYLASLGDEDGPVPEPEPNAKAKTQAR</sequence>
<protein>
    <recommendedName>
        <fullName evidence="2">Chromo domain-containing protein</fullName>
    </recommendedName>
</protein>
<evidence type="ECO:0000313" key="4">
    <source>
        <dbReference type="Proteomes" id="UP000298030"/>
    </source>
</evidence>
<dbReference type="CDD" id="cd00024">
    <property type="entry name" value="CD_CSD"/>
    <property type="match status" value="1"/>
</dbReference>
<dbReference type="PROSITE" id="PS50013">
    <property type="entry name" value="CHROMO_2"/>
    <property type="match status" value="1"/>
</dbReference>
<comment type="caution">
    <text evidence="3">The sequence shown here is derived from an EMBL/GenBank/DDBJ whole genome shotgun (WGS) entry which is preliminary data.</text>
</comment>
<evidence type="ECO:0000259" key="2">
    <source>
        <dbReference type="PROSITE" id="PS50013"/>
    </source>
</evidence>